<reference evidence="4" key="1">
    <citation type="submission" date="2025-08" db="UniProtKB">
        <authorList>
            <consortium name="RefSeq"/>
        </authorList>
    </citation>
    <scope>IDENTIFICATION</scope>
    <source>
        <tissue evidence="4">Whole organism</tissue>
    </source>
</reference>
<protein>
    <submittedName>
        <fullName evidence="4">Uncharacterized protein LOC125177956</fullName>
    </submittedName>
</protein>
<dbReference type="AlphaFoldDB" id="A0A979FIV5"/>
<keyword evidence="2" id="KW-0732">Signal</keyword>
<proteinExistence type="predicted"/>
<accession>A0A979FIV5</accession>
<organism evidence="3 4">
    <name type="scientific">Hyalella azteca</name>
    <name type="common">Amphipod</name>
    <dbReference type="NCBI Taxonomy" id="294128"/>
    <lineage>
        <taxon>Eukaryota</taxon>
        <taxon>Metazoa</taxon>
        <taxon>Ecdysozoa</taxon>
        <taxon>Arthropoda</taxon>
        <taxon>Crustacea</taxon>
        <taxon>Multicrustacea</taxon>
        <taxon>Malacostraca</taxon>
        <taxon>Eumalacostraca</taxon>
        <taxon>Peracarida</taxon>
        <taxon>Amphipoda</taxon>
        <taxon>Senticaudata</taxon>
        <taxon>Talitrida</taxon>
        <taxon>Talitroidea</taxon>
        <taxon>Hyalellidae</taxon>
        <taxon>Hyalella</taxon>
    </lineage>
</organism>
<evidence type="ECO:0000256" key="2">
    <source>
        <dbReference type="SAM" id="SignalP"/>
    </source>
</evidence>
<name>A0A979FIV5_HYAAZ</name>
<feature type="region of interest" description="Disordered" evidence="1">
    <location>
        <begin position="44"/>
        <end position="129"/>
    </location>
</feature>
<evidence type="ECO:0000256" key="1">
    <source>
        <dbReference type="SAM" id="MobiDB-lite"/>
    </source>
</evidence>
<keyword evidence="3" id="KW-1185">Reference proteome</keyword>
<feature type="compositionally biased region" description="Polar residues" evidence="1">
    <location>
        <begin position="70"/>
        <end position="92"/>
    </location>
</feature>
<dbReference type="Proteomes" id="UP000694843">
    <property type="component" value="Unplaced"/>
</dbReference>
<sequence>MQTMLLLTAVALSSTLGLAYPADLVKLNEELEATVAPVATTSEIGTVDDSREAPAKQRSRRSLSLDDSNVAPNNFPQTSIASLIQNENTGPAQQRDDLVHAPSKPDNAAKSTVEEIGQSSGSGPSNPLDLLAELGGKMIQVKKHILESLE</sequence>
<dbReference type="RefSeq" id="XP_047736657.1">
    <property type="nucleotide sequence ID" value="XM_047880701.1"/>
</dbReference>
<feature type="chain" id="PRO_5036940534" evidence="2">
    <location>
        <begin position="20"/>
        <end position="150"/>
    </location>
</feature>
<dbReference type="KEGG" id="hazt:125177956"/>
<dbReference type="GeneID" id="125177956"/>
<feature type="signal peptide" evidence="2">
    <location>
        <begin position="1"/>
        <end position="19"/>
    </location>
</feature>
<evidence type="ECO:0000313" key="3">
    <source>
        <dbReference type="Proteomes" id="UP000694843"/>
    </source>
</evidence>
<gene>
    <name evidence="4" type="primary">LOC125177956</name>
</gene>
<evidence type="ECO:0000313" key="4">
    <source>
        <dbReference type="RefSeq" id="XP_047736657.1"/>
    </source>
</evidence>